<protein>
    <submittedName>
        <fullName evidence="3">Uncharacterized protein</fullName>
    </submittedName>
</protein>
<organism evidence="3 4">
    <name type="scientific">Haloechinothrix salitolerans</name>
    <dbReference type="NCBI Taxonomy" id="926830"/>
    <lineage>
        <taxon>Bacteria</taxon>
        <taxon>Bacillati</taxon>
        <taxon>Actinomycetota</taxon>
        <taxon>Actinomycetes</taxon>
        <taxon>Pseudonocardiales</taxon>
        <taxon>Pseudonocardiaceae</taxon>
        <taxon>Haloechinothrix</taxon>
    </lineage>
</organism>
<dbReference type="Proteomes" id="UP001596337">
    <property type="component" value="Unassembled WGS sequence"/>
</dbReference>
<name>A0ABW2C6M8_9PSEU</name>
<keyword evidence="2" id="KW-0732">Signal</keyword>
<feature type="chain" id="PRO_5046596675" evidence="2">
    <location>
        <begin position="27"/>
        <end position="324"/>
    </location>
</feature>
<evidence type="ECO:0000256" key="2">
    <source>
        <dbReference type="SAM" id="SignalP"/>
    </source>
</evidence>
<feature type="signal peptide" evidence="2">
    <location>
        <begin position="1"/>
        <end position="26"/>
    </location>
</feature>
<reference evidence="4" key="1">
    <citation type="journal article" date="2019" name="Int. J. Syst. Evol. Microbiol.">
        <title>The Global Catalogue of Microorganisms (GCM) 10K type strain sequencing project: providing services to taxonomists for standard genome sequencing and annotation.</title>
        <authorList>
            <consortium name="The Broad Institute Genomics Platform"/>
            <consortium name="The Broad Institute Genome Sequencing Center for Infectious Disease"/>
            <person name="Wu L."/>
            <person name="Ma J."/>
        </authorList>
    </citation>
    <scope>NUCLEOTIDE SEQUENCE [LARGE SCALE GENOMIC DNA]</scope>
    <source>
        <strain evidence="4">KCTC 32255</strain>
    </source>
</reference>
<evidence type="ECO:0000313" key="3">
    <source>
        <dbReference type="EMBL" id="MFC6870808.1"/>
    </source>
</evidence>
<dbReference type="RefSeq" id="WP_345393711.1">
    <property type="nucleotide sequence ID" value="NZ_BAABLA010000020.1"/>
</dbReference>
<dbReference type="InterPro" id="IPR011692">
    <property type="entry name" value="Stress_up-reg_Nod19"/>
</dbReference>
<dbReference type="EMBL" id="JBHSXX010000001">
    <property type="protein sequence ID" value="MFC6870808.1"/>
    <property type="molecule type" value="Genomic_DNA"/>
</dbReference>
<evidence type="ECO:0000256" key="1">
    <source>
        <dbReference type="SAM" id="MobiDB-lite"/>
    </source>
</evidence>
<gene>
    <name evidence="3" type="ORF">ACFQGD_27125</name>
</gene>
<proteinExistence type="predicted"/>
<comment type="caution">
    <text evidence="3">The sequence shown here is derived from an EMBL/GenBank/DDBJ whole genome shotgun (WGS) entry which is preliminary data.</text>
</comment>
<feature type="region of interest" description="Disordered" evidence="1">
    <location>
        <begin position="23"/>
        <end position="65"/>
    </location>
</feature>
<feature type="compositionally biased region" description="Low complexity" evidence="1">
    <location>
        <begin position="23"/>
        <end position="33"/>
    </location>
</feature>
<keyword evidence="4" id="KW-1185">Reference proteome</keyword>
<accession>A0ABW2C6M8</accession>
<dbReference type="Pfam" id="PF07712">
    <property type="entry name" value="SURNod19"/>
    <property type="match status" value="1"/>
</dbReference>
<evidence type="ECO:0000313" key="4">
    <source>
        <dbReference type="Proteomes" id="UP001596337"/>
    </source>
</evidence>
<sequence>MSIFARMGVALLVLGTLVAVPSAASAAPGSPDATIIASERNADGSTTTTVRVGPLTAKPHSGDGGGEHGMGTHTTLMAPLVPPCVNCYITAIQPDLTYADGSRANYDTGVMLHHAVLFDRARTDVTCGDQLLGLAGRRLFASGNERTGGELPPGTGVKLGWLPLTWTLVELMNMKSDAQTVYFDVTMTHVSARAGGMTEATPVWLDANNCGDSTHPVPEGKSTTTWEWTSTIDGTLKAAGGHLHDGGEVITAFNRTTGETLCESEAGYGTDPSYRGHIESMSVCSGDDLGRVNRGDTIELVSHYDTDHADPVAMSIMVAFVAED</sequence>